<evidence type="ECO:0000313" key="2">
    <source>
        <dbReference type="Proteomes" id="UP000694892"/>
    </source>
</evidence>
<evidence type="ECO:0000313" key="1">
    <source>
        <dbReference type="EMBL" id="OCT87238.1"/>
    </source>
</evidence>
<organism evidence="1 2">
    <name type="scientific">Xenopus laevis</name>
    <name type="common">African clawed frog</name>
    <dbReference type="NCBI Taxonomy" id="8355"/>
    <lineage>
        <taxon>Eukaryota</taxon>
        <taxon>Metazoa</taxon>
        <taxon>Chordata</taxon>
        <taxon>Craniata</taxon>
        <taxon>Vertebrata</taxon>
        <taxon>Euteleostomi</taxon>
        <taxon>Amphibia</taxon>
        <taxon>Batrachia</taxon>
        <taxon>Anura</taxon>
        <taxon>Pipoidea</taxon>
        <taxon>Pipidae</taxon>
        <taxon>Xenopodinae</taxon>
        <taxon>Xenopus</taxon>
        <taxon>Xenopus</taxon>
    </lineage>
</organism>
<gene>
    <name evidence="1" type="ORF">XELAEV_18020937mg</name>
</gene>
<name>A0A974D8M0_XENLA</name>
<protein>
    <submittedName>
        <fullName evidence="1">Uncharacterized protein</fullName>
    </submittedName>
</protein>
<dbReference type="AlphaFoldDB" id="A0A974D8M0"/>
<accession>A0A974D8M0</accession>
<proteinExistence type="predicted"/>
<reference evidence="2" key="1">
    <citation type="journal article" date="2016" name="Nature">
        <title>Genome evolution in the allotetraploid frog Xenopus laevis.</title>
        <authorList>
            <person name="Session A.M."/>
            <person name="Uno Y."/>
            <person name="Kwon T."/>
            <person name="Chapman J.A."/>
            <person name="Toyoda A."/>
            <person name="Takahashi S."/>
            <person name="Fukui A."/>
            <person name="Hikosaka A."/>
            <person name="Suzuki A."/>
            <person name="Kondo M."/>
            <person name="van Heeringen S.J."/>
            <person name="Quigley I."/>
            <person name="Heinz S."/>
            <person name="Ogino H."/>
            <person name="Ochi H."/>
            <person name="Hellsten U."/>
            <person name="Lyons J.B."/>
            <person name="Simakov O."/>
            <person name="Putnam N."/>
            <person name="Stites J."/>
            <person name="Kuroki Y."/>
            <person name="Tanaka T."/>
            <person name="Michiue T."/>
            <person name="Watanabe M."/>
            <person name="Bogdanovic O."/>
            <person name="Lister R."/>
            <person name="Georgiou G."/>
            <person name="Paranjpe S.S."/>
            <person name="van Kruijsbergen I."/>
            <person name="Shu S."/>
            <person name="Carlson J."/>
            <person name="Kinoshita T."/>
            <person name="Ohta Y."/>
            <person name="Mawaribuchi S."/>
            <person name="Jenkins J."/>
            <person name="Grimwood J."/>
            <person name="Schmutz J."/>
            <person name="Mitros T."/>
            <person name="Mozaffari S.V."/>
            <person name="Suzuki Y."/>
            <person name="Haramoto Y."/>
            <person name="Yamamoto T.S."/>
            <person name="Takagi C."/>
            <person name="Heald R."/>
            <person name="Miller K."/>
            <person name="Haudenschild C."/>
            <person name="Kitzman J."/>
            <person name="Nakayama T."/>
            <person name="Izutsu Y."/>
            <person name="Robert J."/>
            <person name="Fortriede J."/>
            <person name="Burns K."/>
            <person name="Lotay V."/>
            <person name="Karimi K."/>
            <person name="Yasuoka Y."/>
            <person name="Dichmann D.S."/>
            <person name="Flajnik M.F."/>
            <person name="Houston D.W."/>
            <person name="Shendure J."/>
            <person name="DuPasquier L."/>
            <person name="Vize P.D."/>
            <person name="Zorn A.M."/>
            <person name="Ito M."/>
            <person name="Marcotte E.M."/>
            <person name="Wallingford J.B."/>
            <person name="Ito Y."/>
            <person name="Asashima M."/>
            <person name="Ueno N."/>
            <person name="Matsuda Y."/>
            <person name="Veenstra G.J."/>
            <person name="Fujiyama A."/>
            <person name="Harland R.M."/>
            <person name="Taira M."/>
            <person name="Rokhsar D.S."/>
        </authorList>
    </citation>
    <scope>NUCLEOTIDE SEQUENCE [LARGE SCALE GENOMIC DNA]</scope>
    <source>
        <strain evidence="2">J</strain>
    </source>
</reference>
<dbReference type="EMBL" id="CM004471">
    <property type="protein sequence ID" value="OCT87238.1"/>
    <property type="molecule type" value="Genomic_DNA"/>
</dbReference>
<sequence length="73" mass="8220">MLVSSEFAMCNVASIHMTQHAVNEKTTIESALFIDFYGIFSIIFINGVHTHLLSNIHLGARWFWCFAILVGCT</sequence>
<dbReference type="Proteomes" id="UP000694892">
    <property type="component" value="Chromosome 3S"/>
</dbReference>